<feature type="transmembrane region" description="Helical" evidence="2">
    <location>
        <begin position="12"/>
        <end position="32"/>
    </location>
</feature>
<dbReference type="Proteomes" id="UP000318937">
    <property type="component" value="Unassembled WGS sequence"/>
</dbReference>
<keyword evidence="2" id="KW-0472">Membrane</keyword>
<dbReference type="OrthoDB" id="2942882at2"/>
<evidence type="ECO:0000256" key="2">
    <source>
        <dbReference type="SAM" id="Phobius"/>
    </source>
</evidence>
<gene>
    <name evidence="3" type="ORF">FG383_06870</name>
</gene>
<proteinExistence type="predicted"/>
<name>A0A544TG79_9BACI</name>
<dbReference type="RefSeq" id="WP_142606283.1">
    <property type="nucleotide sequence ID" value="NZ_VDGG01000011.1"/>
</dbReference>
<evidence type="ECO:0000313" key="4">
    <source>
        <dbReference type="Proteomes" id="UP000318937"/>
    </source>
</evidence>
<organism evidence="3 4">
    <name type="scientific">Psychrobacillus soli</name>
    <dbReference type="NCBI Taxonomy" id="1543965"/>
    <lineage>
        <taxon>Bacteria</taxon>
        <taxon>Bacillati</taxon>
        <taxon>Bacillota</taxon>
        <taxon>Bacilli</taxon>
        <taxon>Bacillales</taxon>
        <taxon>Bacillaceae</taxon>
        <taxon>Psychrobacillus</taxon>
    </lineage>
</organism>
<sequence length="74" mass="8140">MEQSKQNIIKILLIVNLVISTCTAIGVGYVVYKQSTSPNFSEMGTRGEGQMFPGNGQFQPGQFQPDQDQSSQNQ</sequence>
<keyword evidence="4" id="KW-1185">Reference proteome</keyword>
<feature type="compositionally biased region" description="Low complexity" evidence="1">
    <location>
        <begin position="52"/>
        <end position="74"/>
    </location>
</feature>
<dbReference type="EMBL" id="VDGG01000011">
    <property type="protein sequence ID" value="TQR16430.1"/>
    <property type="molecule type" value="Genomic_DNA"/>
</dbReference>
<feature type="region of interest" description="Disordered" evidence="1">
    <location>
        <begin position="40"/>
        <end position="74"/>
    </location>
</feature>
<evidence type="ECO:0000313" key="3">
    <source>
        <dbReference type="EMBL" id="TQR16430.1"/>
    </source>
</evidence>
<keyword evidence="2" id="KW-0812">Transmembrane</keyword>
<accession>A0A544TG79</accession>
<evidence type="ECO:0000256" key="1">
    <source>
        <dbReference type="SAM" id="MobiDB-lite"/>
    </source>
</evidence>
<comment type="caution">
    <text evidence="3">The sequence shown here is derived from an EMBL/GenBank/DDBJ whole genome shotgun (WGS) entry which is preliminary data.</text>
</comment>
<protein>
    <submittedName>
        <fullName evidence="3">Uncharacterized protein</fullName>
    </submittedName>
</protein>
<dbReference type="AlphaFoldDB" id="A0A544TG79"/>
<reference evidence="3 4" key="1">
    <citation type="submission" date="2019-05" db="EMBL/GenBank/DDBJ databases">
        <title>Psychrobacillus vulpis sp. nov., a new species isolated from feces of a red fox that inhabits in The Tablas de Daimiel Natural Park, Albacete, Spain.</title>
        <authorList>
            <person name="Rodriguez M."/>
            <person name="Reina J.C."/>
            <person name="Bejar V."/>
            <person name="Llamas I."/>
        </authorList>
    </citation>
    <scope>NUCLEOTIDE SEQUENCE [LARGE SCALE GENOMIC DNA]</scope>
    <source>
        <strain evidence="3 4">NHI-2</strain>
    </source>
</reference>
<keyword evidence="2" id="KW-1133">Transmembrane helix</keyword>